<evidence type="ECO:0000256" key="4">
    <source>
        <dbReference type="ARBA" id="ARBA00022475"/>
    </source>
</evidence>
<proteinExistence type="inferred from homology"/>
<dbReference type="Proteomes" id="UP000184447">
    <property type="component" value="Unassembled WGS sequence"/>
</dbReference>
<evidence type="ECO:0000313" key="10">
    <source>
        <dbReference type="Proteomes" id="UP000184447"/>
    </source>
</evidence>
<dbReference type="RefSeq" id="WP_073336886.1">
    <property type="nucleotide sequence ID" value="NZ_FQXM01000003.1"/>
</dbReference>
<name>A0A1M5RM54_9CLOT</name>
<dbReference type="EMBL" id="FQXM01000003">
    <property type="protein sequence ID" value="SHH27417.1"/>
    <property type="molecule type" value="Genomic_DNA"/>
</dbReference>
<comment type="similarity">
    <text evidence="2">Belongs to the CPA3 antiporters (TC 2.A.63) subunit E family.</text>
</comment>
<keyword evidence="5 8" id="KW-0812">Transmembrane</keyword>
<keyword evidence="6 8" id="KW-1133">Transmembrane helix</keyword>
<dbReference type="GO" id="GO:0015297">
    <property type="term" value="F:antiporter activity"/>
    <property type="evidence" value="ECO:0007669"/>
    <property type="project" value="UniProtKB-KW"/>
</dbReference>
<evidence type="ECO:0000256" key="2">
    <source>
        <dbReference type="ARBA" id="ARBA00006228"/>
    </source>
</evidence>
<protein>
    <submittedName>
        <fullName evidence="9">Multicomponent Na+:H+ antiporter subunit E</fullName>
    </submittedName>
</protein>
<reference evidence="9 10" key="1">
    <citation type="submission" date="2016-11" db="EMBL/GenBank/DDBJ databases">
        <authorList>
            <person name="Jaros S."/>
            <person name="Januszkiewicz K."/>
            <person name="Wedrychowicz H."/>
        </authorList>
    </citation>
    <scope>NUCLEOTIDE SEQUENCE [LARGE SCALE GENOMIC DNA]</scope>
    <source>
        <strain evidence="9 10">DSM 8605</strain>
    </source>
</reference>
<comment type="subcellular location">
    <subcellularLocation>
        <location evidence="1">Cell membrane</location>
        <topology evidence="1">Multi-pass membrane protein</topology>
    </subcellularLocation>
</comment>
<dbReference type="GO" id="GO:0008324">
    <property type="term" value="F:monoatomic cation transmembrane transporter activity"/>
    <property type="evidence" value="ECO:0007669"/>
    <property type="project" value="InterPro"/>
</dbReference>
<evidence type="ECO:0000256" key="5">
    <source>
        <dbReference type="ARBA" id="ARBA00022692"/>
    </source>
</evidence>
<feature type="transmembrane region" description="Helical" evidence="8">
    <location>
        <begin position="5"/>
        <end position="21"/>
    </location>
</feature>
<dbReference type="OrthoDB" id="9800498at2"/>
<evidence type="ECO:0000313" key="9">
    <source>
        <dbReference type="EMBL" id="SHH27417.1"/>
    </source>
</evidence>
<dbReference type="AlphaFoldDB" id="A0A1M5RM54"/>
<evidence type="ECO:0000256" key="7">
    <source>
        <dbReference type="ARBA" id="ARBA00023136"/>
    </source>
</evidence>
<evidence type="ECO:0000256" key="3">
    <source>
        <dbReference type="ARBA" id="ARBA00022449"/>
    </source>
</evidence>
<dbReference type="GO" id="GO:0005886">
    <property type="term" value="C:plasma membrane"/>
    <property type="evidence" value="ECO:0007669"/>
    <property type="project" value="UniProtKB-SubCell"/>
</dbReference>
<dbReference type="Pfam" id="PF01899">
    <property type="entry name" value="MNHE"/>
    <property type="match status" value="1"/>
</dbReference>
<dbReference type="PIRSF" id="PIRSF019239">
    <property type="entry name" value="MrpE"/>
    <property type="match status" value="1"/>
</dbReference>
<feature type="transmembrane region" description="Helical" evidence="8">
    <location>
        <begin position="27"/>
        <end position="44"/>
    </location>
</feature>
<keyword evidence="4" id="KW-1003">Cell membrane</keyword>
<evidence type="ECO:0000256" key="1">
    <source>
        <dbReference type="ARBA" id="ARBA00004651"/>
    </source>
</evidence>
<dbReference type="InterPro" id="IPR002758">
    <property type="entry name" value="Cation_antiport_E"/>
</dbReference>
<dbReference type="PANTHER" id="PTHR34584">
    <property type="entry name" value="NA(+)/H(+) ANTIPORTER SUBUNIT E1"/>
    <property type="match status" value="1"/>
</dbReference>
<sequence length="166" mass="18828">MKKNIHLIGAVFATTLFWVVLNEKIELLNIIIGIGISLVALIITRKFILKKPFSETYRFNFLFLVKFYLYLIYKIFSSGFQILPIIIKGEENNTIIDIKTELDNELYIALLANAITLTPGTITVGNTGKNLKVLWINPTTDDSEKAGEIIKGDFERLLIKASKKSF</sequence>
<dbReference type="PANTHER" id="PTHR34584:SF1">
    <property type="entry name" value="NA(+)_H(+) ANTIPORTER SUBUNIT E1"/>
    <property type="match status" value="1"/>
</dbReference>
<evidence type="ECO:0000256" key="8">
    <source>
        <dbReference type="SAM" id="Phobius"/>
    </source>
</evidence>
<feature type="transmembrane region" description="Helical" evidence="8">
    <location>
        <begin position="56"/>
        <end position="76"/>
    </location>
</feature>
<keyword evidence="3" id="KW-0813">Transport</keyword>
<dbReference type="STRING" id="1121316.SAMN02745207_00611"/>
<accession>A0A1M5RM54</accession>
<organism evidence="9 10">
    <name type="scientific">Clostridium grantii DSM 8605</name>
    <dbReference type="NCBI Taxonomy" id="1121316"/>
    <lineage>
        <taxon>Bacteria</taxon>
        <taxon>Bacillati</taxon>
        <taxon>Bacillota</taxon>
        <taxon>Clostridia</taxon>
        <taxon>Eubacteriales</taxon>
        <taxon>Clostridiaceae</taxon>
        <taxon>Clostridium</taxon>
    </lineage>
</organism>
<evidence type="ECO:0000256" key="6">
    <source>
        <dbReference type="ARBA" id="ARBA00022989"/>
    </source>
</evidence>
<keyword evidence="10" id="KW-1185">Reference proteome</keyword>
<keyword evidence="3" id="KW-0050">Antiport</keyword>
<keyword evidence="7 8" id="KW-0472">Membrane</keyword>
<gene>
    <name evidence="9" type="ORF">SAMN02745207_00611</name>
</gene>